<protein>
    <submittedName>
        <fullName evidence="1">Uncharacterized protein</fullName>
    </submittedName>
</protein>
<proteinExistence type="predicted"/>
<dbReference type="EMBL" id="QLNT01000002">
    <property type="protein sequence ID" value="KAF3076040.1"/>
    <property type="molecule type" value="Genomic_DNA"/>
</dbReference>
<dbReference type="Proteomes" id="UP000801864">
    <property type="component" value="Unassembled WGS sequence"/>
</dbReference>
<dbReference type="AlphaFoldDB" id="A0A9P4XP40"/>
<evidence type="ECO:0000313" key="1">
    <source>
        <dbReference type="EMBL" id="KAF3076040.1"/>
    </source>
</evidence>
<organism evidence="1 2">
    <name type="scientific">Trichoderma lentiforme</name>
    <dbReference type="NCBI Taxonomy" id="1567552"/>
    <lineage>
        <taxon>Eukaryota</taxon>
        <taxon>Fungi</taxon>
        <taxon>Dikarya</taxon>
        <taxon>Ascomycota</taxon>
        <taxon>Pezizomycotina</taxon>
        <taxon>Sordariomycetes</taxon>
        <taxon>Hypocreomycetidae</taxon>
        <taxon>Hypocreales</taxon>
        <taxon>Hypocreaceae</taxon>
        <taxon>Trichoderma</taxon>
    </lineage>
</organism>
<accession>A0A9P4XP40</accession>
<gene>
    <name evidence="1" type="ORF">CFAM422_000964</name>
</gene>
<name>A0A9P4XP40_9HYPO</name>
<reference evidence="1 2" key="1">
    <citation type="submission" date="2018-06" db="EMBL/GenBank/DDBJ databases">
        <title>Genome analysis of cellulolytic fungus Trichoderma lentiforme CFAM-422.</title>
        <authorList>
            <person name="Steindorff A.S."/>
            <person name="Formighieri E.F."/>
            <person name="Midorikawa G.E.O."/>
            <person name="Tamietti M.S."/>
            <person name="Ramos E.Z."/>
            <person name="Silva A.S."/>
            <person name="Bon E.P.S."/>
            <person name="Mendes T.D."/>
            <person name="Damaso M.C.T."/>
            <person name="Favaro L.C.L."/>
        </authorList>
    </citation>
    <scope>NUCLEOTIDE SEQUENCE [LARGE SCALE GENOMIC DNA]</scope>
    <source>
        <strain evidence="1 2">CFAM-422</strain>
    </source>
</reference>
<keyword evidence="2" id="KW-1185">Reference proteome</keyword>
<sequence>MQETLAGLPGSLADNLPDDISGEDDFYSLLSSPTLPRSKMLLETLYKRIISFIKEGKEARNS</sequence>
<comment type="caution">
    <text evidence="1">The sequence shown here is derived from an EMBL/GenBank/DDBJ whole genome shotgun (WGS) entry which is preliminary data.</text>
</comment>
<evidence type="ECO:0000313" key="2">
    <source>
        <dbReference type="Proteomes" id="UP000801864"/>
    </source>
</evidence>